<dbReference type="EMBL" id="JBHTAH010000006">
    <property type="protein sequence ID" value="MFC7069805.1"/>
    <property type="molecule type" value="Genomic_DNA"/>
</dbReference>
<dbReference type="PANTHER" id="PTHR39518:SF2">
    <property type="entry name" value="UPF0215 PROTEIN MJ1150"/>
    <property type="match status" value="1"/>
</dbReference>
<feature type="region of interest" description="Disordered" evidence="2">
    <location>
        <begin position="199"/>
        <end position="230"/>
    </location>
</feature>
<proteinExistence type="inferred from homology"/>
<protein>
    <recommendedName>
        <fullName evidence="1">UPF0215 protein ACFQL9_09140</fullName>
    </recommendedName>
</protein>
<organism evidence="3 4">
    <name type="scientific">Halobaculum lipolyticum</name>
    <dbReference type="NCBI Taxonomy" id="3032001"/>
    <lineage>
        <taxon>Archaea</taxon>
        <taxon>Methanobacteriati</taxon>
        <taxon>Methanobacteriota</taxon>
        <taxon>Stenosarchaea group</taxon>
        <taxon>Halobacteria</taxon>
        <taxon>Halobacteriales</taxon>
        <taxon>Haloferacaceae</taxon>
        <taxon>Halobaculum</taxon>
    </lineage>
</organism>
<gene>
    <name evidence="3" type="ORF">ACFQL9_09140</name>
</gene>
<dbReference type="Proteomes" id="UP001596461">
    <property type="component" value="Unassembled WGS sequence"/>
</dbReference>
<reference evidence="3 4" key="1">
    <citation type="journal article" date="2019" name="Int. J. Syst. Evol. Microbiol.">
        <title>The Global Catalogue of Microorganisms (GCM) 10K type strain sequencing project: providing services to taxonomists for standard genome sequencing and annotation.</title>
        <authorList>
            <consortium name="The Broad Institute Genomics Platform"/>
            <consortium name="The Broad Institute Genome Sequencing Center for Infectious Disease"/>
            <person name="Wu L."/>
            <person name="Ma J."/>
        </authorList>
    </citation>
    <scope>NUCLEOTIDE SEQUENCE [LARGE SCALE GENOMIC DNA]</scope>
    <source>
        <strain evidence="3 4">DT31</strain>
    </source>
</reference>
<dbReference type="Pfam" id="PF01949">
    <property type="entry name" value="Endo_dU"/>
    <property type="match status" value="1"/>
</dbReference>
<keyword evidence="4" id="KW-1185">Reference proteome</keyword>
<evidence type="ECO:0000256" key="2">
    <source>
        <dbReference type="SAM" id="MobiDB-lite"/>
    </source>
</evidence>
<feature type="compositionally biased region" description="Low complexity" evidence="2">
    <location>
        <begin position="199"/>
        <end position="213"/>
    </location>
</feature>
<comment type="caution">
    <text evidence="3">The sequence shown here is derived from an EMBL/GenBank/DDBJ whole genome shotgun (WGS) entry which is preliminary data.</text>
</comment>
<sequence length="230" mass="23828">MTHGSRALGLAVSASDRETPADATVAGAVVGANRAVDGLAFSTCTVGGTDATAAVVDCVERLGREDVRSLLLAGVAPAWFNVVDLAAVRDAVGRPVLAVSFEASAGLEPHLRDHFDGAALERRLTTYRALPERVPVWLDRADGDRAEENRADGDGHPDLWVRAVGVGDDEARRIVRVHTADGRRRPEPLRVAKVAARAGRAYLDDPGPAGADTPGDDGAGRAGGSDAGDG</sequence>
<dbReference type="Gene3D" id="3.30.2170.10">
    <property type="entry name" value="archaeoglobus fulgidus dsm 4304 superfamily"/>
    <property type="match status" value="1"/>
</dbReference>
<dbReference type="AlphaFoldDB" id="A0ABD5WE95"/>
<dbReference type="PANTHER" id="PTHR39518">
    <property type="entry name" value="UPF0215 PROTEIN MJ1150"/>
    <property type="match status" value="1"/>
</dbReference>
<dbReference type="GeneID" id="81124229"/>
<dbReference type="RefSeq" id="WP_284032382.1">
    <property type="nucleotide sequence ID" value="NZ_CP126154.1"/>
</dbReference>
<name>A0ABD5WE95_9EURY</name>
<accession>A0ABD5WE95</accession>
<evidence type="ECO:0000313" key="4">
    <source>
        <dbReference type="Proteomes" id="UP001596461"/>
    </source>
</evidence>
<comment type="similarity">
    <text evidence="1">Belongs to the UPF0215 family.</text>
</comment>
<evidence type="ECO:0000313" key="3">
    <source>
        <dbReference type="EMBL" id="MFC7069805.1"/>
    </source>
</evidence>
<feature type="compositionally biased region" description="Gly residues" evidence="2">
    <location>
        <begin position="220"/>
        <end position="230"/>
    </location>
</feature>
<dbReference type="InterPro" id="IPR002802">
    <property type="entry name" value="Endo_dU"/>
</dbReference>
<evidence type="ECO:0000256" key="1">
    <source>
        <dbReference type="HAMAP-Rule" id="MF_00582"/>
    </source>
</evidence>
<dbReference type="HAMAP" id="MF_00582">
    <property type="entry name" value="UPF0215"/>
    <property type="match status" value="1"/>
</dbReference>